<evidence type="ECO:0000313" key="2">
    <source>
        <dbReference type="Proteomes" id="UP001153678"/>
    </source>
</evidence>
<dbReference type="Proteomes" id="UP001153678">
    <property type="component" value="Unassembled WGS sequence"/>
</dbReference>
<dbReference type="AlphaFoldDB" id="A0A9W4SUA0"/>
<gene>
    <name evidence="1" type="ORF">FWILDA_LOCUS10214</name>
</gene>
<evidence type="ECO:0000313" key="1">
    <source>
        <dbReference type="EMBL" id="CAI2181694.1"/>
    </source>
</evidence>
<accession>A0A9W4SUA0</accession>
<sequence length="66" mass="7504">EFIQSDLEYPVPDLISACQTSNSNICWIENHPQNILFENNTAYVMENFHLDIVTKAHTLGLSSISH</sequence>
<keyword evidence="2" id="KW-1185">Reference proteome</keyword>
<dbReference type="EMBL" id="CAMKVN010002575">
    <property type="protein sequence ID" value="CAI2181694.1"/>
    <property type="molecule type" value="Genomic_DNA"/>
</dbReference>
<feature type="non-terminal residue" evidence="1">
    <location>
        <position position="66"/>
    </location>
</feature>
<organism evidence="1 2">
    <name type="scientific">Funneliformis geosporum</name>
    <dbReference type="NCBI Taxonomy" id="1117311"/>
    <lineage>
        <taxon>Eukaryota</taxon>
        <taxon>Fungi</taxon>
        <taxon>Fungi incertae sedis</taxon>
        <taxon>Mucoromycota</taxon>
        <taxon>Glomeromycotina</taxon>
        <taxon>Glomeromycetes</taxon>
        <taxon>Glomerales</taxon>
        <taxon>Glomeraceae</taxon>
        <taxon>Funneliformis</taxon>
    </lineage>
</organism>
<protein>
    <submittedName>
        <fullName evidence="1">12911_t:CDS:1</fullName>
    </submittedName>
</protein>
<proteinExistence type="predicted"/>
<reference evidence="1" key="1">
    <citation type="submission" date="2022-08" db="EMBL/GenBank/DDBJ databases">
        <authorList>
            <person name="Kallberg Y."/>
            <person name="Tangrot J."/>
            <person name="Rosling A."/>
        </authorList>
    </citation>
    <scope>NUCLEOTIDE SEQUENCE</scope>
    <source>
        <strain evidence="1">Wild A</strain>
    </source>
</reference>
<name>A0A9W4SUA0_9GLOM</name>
<comment type="caution">
    <text evidence="1">The sequence shown here is derived from an EMBL/GenBank/DDBJ whole genome shotgun (WGS) entry which is preliminary data.</text>
</comment>